<dbReference type="Gene3D" id="1.20.1250.20">
    <property type="entry name" value="MFS general substrate transporter like domains"/>
    <property type="match status" value="1"/>
</dbReference>
<dbReference type="EMBL" id="BMLF01000008">
    <property type="protein sequence ID" value="GGM16324.1"/>
    <property type="molecule type" value="Genomic_DNA"/>
</dbReference>
<proteinExistence type="predicted"/>
<dbReference type="InterPro" id="IPR036259">
    <property type="entry name" value="MFS_trans_sf"/>
</dbReference>
<keyword evidence="1" id="KW-1133">Transmembrane helix</keyword>
<accession>A0A917TBL4</accession>
<gene>
    <name evidence="2" type="ORF">GCM10011534_42810</name>
</gene>
<dbReference type="SUPFAM" id="SSF103473">
    <property type="entry name" value="MFS general substrate transporter"/>
    <property type="match status" value="1"/>
</dbReference>
<organism evidence="2 3">
    <name type="scientific">Pseudooceanicola nanhaiensis</name>
    <dbReference type="NCBI Taxonomy" id="375761"/>
    <lineage>
        <taxon>Bacteria</taxon>
        <taxon>Pseudomonadati</taxon>
        <taxon>Pseudomonadota</taxon>
        <taxon>Alphaproteobacteria</taxon>
        <taxon>Rhodobacterales</taxon>
        <taxon>Paracoccaceae</taxon>
        <taxon>Pseudooceanicola</taxon>
    </lineage>
</organism>
<evidence type="ECO:0000313" key="3">
    <source>
        <dbReference type="Proteomes" id="UP000649829"/>
    </source>
</evidence>
<keyword evidence="3" id="KW-1185">Reference proteome</keyword>
<sequence>MRRGRLCSTFAPAAQHRLSQLAPDLTARLFPVNASMMFAGAAVGPVVAGTIVDLAGIRMLGPSASAACLALALWMLWLRRIRPAAPS</sequence>
<feature type="transmembrane region" description="Helical" evidence="1">
    <location>
        <begin position="59"/>
        <end position="77"/>
    </location>
</feature>
<keyword evidence="1" id="KW-0472">Membrane</keyword>
<comment type="caution">
    <text evidence="2">The sequence shown here is derived from an EMBL/GenBank/DDBJ whole genome shotgun (WGS) entry which is preliminary data.</text>
</comment>
<dbReference type="Proteomes" id="UP000649829">
    <property type="component" value="Unassembled WGS sequence"/>
</dbReference>
<feature type="transmembrane region" description="Helical" evidence="1">
    <location>
        <begin position="29"/>
        <end position="52"/>
    </location>
</feature>
<evidence type="ECO:0000313" key="2">
    <source>
        <dbReference type="EMBL" id="GGM16324.1"/>
    </source>
</evidence>
<reference evidence="2" key="2">
    <citation type="submission" date="2020-09" db="EMBL/GenBank/DDBJ databases">
        <authorList>
            <person name="Sun Q."/>
            <person name="Zhou Y."/>
        </authorList>
    </citation>
    <scope>NUCLEOTIDE SEQUENCE</scope>
    <source>
        <strain evidence="2">CGMCC 1.6293</strain>
    </source>
</reference>
<dbReference type="AlphaFoldDB" id="A0A917TBL4"/>
<reference evidence="2" key="1">
    <citation type="journal article" date="2014" name="Int. J. Syst. Evol. Microbiol.">
        <title>Complete genome sequence of Corynebacterium casei LMG S-19264T (=DSM 44701T), isolated from a smear-ripened cheese.</title>
        <authorList>
            <consortium name="US DOE Joint Genome Institute (JGI-PGF)"/>
            <person name="Walter F."/>
            <person name="Albersmeier A."/>
            <person name="Kalinowski J."/>
            <person name="Ruckert C."/>
        </authorList>
    </citation>
    <scope>NUCLEOTIDE SEQUENCE</scope>
    <source>
        <strain evidence="2">CGMCC 1.6293</strain>
    </source>
</reference>
<evidence type="ECO:0000256" key="1">
    <source>
        <dbReference type="SAM" id="Phobius"/>
    </source>
</evidence>
<name>A0A917TBL4_9RHOB</name>
<protein>
    <submittedName>
        <fullName evidence="2">Uncharacterized protein</fullName>
    </submittedName>
</protein>
<keyword evidence="1" id="KW-0812">Transmembrane</keyword>